<evidence type="ECO:0000256" key="1">
    <source>
        <dbReference type="SAM" id="MobiDB-lite"/>
    </source>
</evidence>
<dbReference type="AlphaFoldDB" id="A0A918YK91"/>
<feature type="region of interest" description="Disordered" evidence="1">
    <location>
        <begin position="22"/>
        <end position="49"/>
    </location>
</feature>
<organism evidence="2 3">
    <name type="scientific">Streptomyces alanosinicus</name>
    <dbReference type="NCBI Taxonomy" id="68171"/>
    <lineage>
        <taxon>Bacteria</taxon>
        <taxon>Bacillati</taxon>
        <taxon>Actinomycetota</taxon>
        <taxon>Actinomycetes</taxon>
        <taxon>Kitasatosporales</taxon>
        <taxon>Streptomycetaceae</taxon>
        <taxon>Streptomyces</taxon>
    </lineage>
</organism>
<evidence type="ECO:0000313" key="2">
    <source>
        <dbReference type="EMBL" id="GHE05805.1"/>
    </source>
</evidence>
<sequence>MPVQLLLDHFLQGEQQTRVGPCGRAAEVRGGDRHENSRETPNNGETSGTVRRAVPETYEIVGYEAVGYEAVG</sequence>
<name>A0A918YK91_9ACTN</name>
<comment type="caution">
    <text evidence="2">The sequence shown here is derived from an EMBL/GenBank/DDBJ whole genome shotgun (WGS) entry which is preliminary data.</text>
</comment>
<accession>A0A918YK91</accession>
<protein>
    <submittedName>
        <fullName evidence="2">Uncharacterized protein</fullName>
    </submittedName>
</protein>
<gene>
    <name evidence="2" type="ORF">GCM10010339_43280</name>
</gene>
<dbReference type="EMBL" id="BMVG01000009">
    <property type="protein sequence ID" value="GHE05805.1"/>
    <property type="molecule type" value="Genomic_DNA"/>
</dbReference>
<feature type="compositionally biased region" description="Polar residues" evidence="1">
    <location>
        <begin position="39"/>
        <end position="49"/>
    </location>
</feature>
<dbReference type="Proteomes" id="UP000655443">
    <property type="component" value="Unassembled WGS sequence"/>
</dbReference>
<keyword evidence="3" id="KW-1185">Reference proteome</keyword>
<proteinExistence type="predicted"/>
<evidence type="ECO:0000313" key="3">
    <source>
        <dbReference type="Proteomes" id="UP000655443"/>
    </source>
</evidence>
<reference evidence="2" key="2">
    <citation type="submission" date="2020-09" db="EMBL/GenBank/DDBJ databases">
        <authorList>
            <person name="Sun Q."/>
            <person name="Ohkuma M."/>
        </authorList>
    </citation>
    <scope>NUCLEOTIDE SEQUENCE</scope>
    <source>
        <strain evidence="2">JCM 4714</strain>
    </source>
</reference>
<reference evidence="2" key="1">
    <citation type="journal article" date="2014" name="Int. J. Syst. Evol. Microbiol.">
        <title>Complete genome sequence of Corynebacterium casei LMG S-19264T (=DSM 44701T), isolated from a smear-ripened cheese.</title>
        <authorList>
            <consortium name="US DOE Joint Genome Institute (JGI-PGF)"/>
            <person name="Walter F."/>
            <person name="Albersmeier A."/>
            <person name="Kalinowski J."/>
            <person name="Ruckert C."/>
        </authorList>
    </citation>
    <scope>NUCLEOTIDE SEQUENCE</scope>
    <source>
        <strain evidence="2">JCM 4714</strain>
    </source>
</reference>
<feature type="compositionally biased region" description="Basic and acidic residues" evidence="1">
    <location>
        <begin position="26"/>
        <end position="38"/>
    </location>
</feature>